<accession>A0AC61SAJ5</accession>
<protein>
    <submittedName>
        <fullName evidence="1">Uncharacterized protein</fullName>
    </submittedName>
</protein>
<reference evidence="1" key="1">
    <citation type="submission" date="2018-09" db="EMBL/GenBank/DDBJ databases">
        <title>A genomic encyclopedia of anaerobic methanotrophic archaea.</title>
        <authorList>
            <person name="Skennerton C.T."/>
            <person name="Chadwick G.L."/>
            <person name="Laso-Perez R."/>
            <person name="Leu A.O."/>
            <person name="Speth D.R."/>
            <person name="Yu H."/>
            <person name="Morgan-Lang C."/>
            <person name="Hatzenpichler R."/>
            <person name="Goudeau D."/>
            <person name="Malmstrom R."/>
            <person name="Woyke T."/>
            <person name="Hallam S."/>
            <person name="Tyson G.W."/>
            <person name="Wegener G."/>
            <person name="Boetius A."/>
            <person name="Orphan V.J."/>
        </authorList>
    </citation>
    <scope>NUCLEOTIDE SEQUENCE</scope>
    <source>
        <strain evidence="1">CONS3730D10UFb2</strain>
    </source>
</reference>
<dbReference type="EMBL" id="QYBA01000170">
    <property type="protein sequence ID" value="TKY91573.1"/>
    <property type="molecule type" value="Genomic_DNA"/>
</dbReference>
<evidence type="ECO:0000313" key="2">
    <source>
        <dbReference type="Proteomes" id="UP000315423"/>
    </source>
</evidence>
<proteinExistence type="predicted"/>
<organism evidence="1 2">
    <name type="scientific">Candidatus Methanomarinus sp</name>
    <dbReference type="NCBI Taxonomy" id="3386244"/>
    <lineage>
        <taxon>Archaea</taxon>
        <taxon>Methanobacteriati</taxon>
        <taxon>Methanobacteriota</taxon>
        <taxon>Stenosarchaea group</taxon>
        <taxon>Methanomicrobia</taxon>
        <taxon>Methanosarcinales</taxon>
        <taxon>ANME-2 cluster</taxon>
        <taxon>Candidatus Methanocomedenaceae</taxon>
        <taxon>Candidatus Methanomarinus</taxon>
    </lineage>
</organism>
<evidence type="ECO:0000313" key="1">
    <source>
        <dbReference type="EMBL" id="TKY91573.1"/>
    </source>
</evidence>
<comment type="caution">
    <text evidence="1">The sequence shown here is derived from an EMBL/GenBank/DDBJ whole genome shotgun (WGS) entry which is preliminary data.</text>
</comment>
<dbReference type="Proteomes" id="UP000315423">
    <property type="component" value="Unassembled WGS sequence"/>
</dbReference>
<feature type="non-terminal residue" evidence="1">
    <location>
        <position position="898"/>
    </location>
</feature>
<sequence>MRNITIYGSIIILLILTFSLIPTNASKIDETVNNNDPNAILLKNAQFITTDYTLQTVQSEQVLSSFPDDTDGYYIVQSTSYVTDEWKQNITDTGAVLFDYIPNNAFIVRMNSRVLTRVEALDTVQWIGIYQPYYKISNGLSGSYSTCSNAEQSIYTNITVLLFDAQDSILISNEIQALGGIITDNTEDTLQVRIESSKIADIAAIPGVCWIEKLSRFVILNDVAANITNVYETRNTYGLNGSGQIVAVADTGLDTGVNDASMHDDFEGRIIEIYDTAGDNDASDVYSGHGTHIAGSVLGDGSCSNGQFKGMAPQAELIFQAAGFSNDTLNIPDGLNDLFLQAYDEGARIHTNSWGDEYTNGEYTILSKYLDLFMWNHPDMLILMAAGNKGVDSDSDGIIDLDSICSPATAKNCISVGASENIRSDKLDSYSALINRKSRFPSDPINSDKMANNTEGLAAFSSRGPTDDGRIKPDVVAPGTYIISTKSSVKNPFFELWDNYDANSNYTYGGGTSMSTPIVAGTAALIRQYYMQNESITPTAALLKATIINGAYNMTPGQYGIGQYKEIQTRPDNASGWGRIDIENSLFPASPRIMQYHDNISLNTSESWNTKYYSNNNSEPLQITLVWTDHPSIPSAAKTLVNNLDLTVVGSAGTYLGNGGDAINNVEQVELLTPVDGIYDITITGADIPHPPQPFALVISGALDLPPTISGEFPANNSYTGNNKTPVYVNITDIGSKVNESSINMTINGELVNITTTSITNGFRVQNLTVTPYNENIVTCSINASDINLNHRTYSWSFTVDITHPTNNTPKDANYIAGSTVNFTNWILYDQHPGFYRVLQNGTQIVESTLWSDNTNIIVPVNTSAGIGDFNYTIQYNDSAGNSGIQDTVNINITDETP</sequence>
<gene>
    <name evidence="1" type="ORF">C5S46_05115</name>
</gene>
<name>A0AC61SAJ5_9EURY</name>